<comment type="caution">
    <text evidence="2">The sequence shown here is derived from an EMBL/GenBank/DDBJ whole genome shotgun (WGS) entry which is preliminary data.</text>
</comment>
<dbReference type="AlphaFoldDB" id="A0AAV1R9L4"/>
<protein>
    <submittedName>
        <fullName evidence="2">Uncharacterized protein</fullName>
    </submittedName>
</protein>
<feature type="non-terminal residue" evidence="2">
    <location>
        <position position="1"/>
    </location>
</feature>
<name>A0AAV1R9L4_9ROSI</name>
<dbReference type="EMBL" id="CAWUPB010000905">
    <property type="protein sequence ID" value="CAK7329016.1"/>
    <property type="molecule type" value="Genomic_DNA"/>
</dbReference>
<reference evidence="2 3" key="1">
    <citation type="submission" date="2024-01" db="EMBL/GenBank/DDBJ databases">
        <authorList>
            <person name="Waweru B."/>
        </authorList>
    </citation>
    <scope>NUCLEOTIDE SEQUENCE [LARGE SCALE GENOMIC DNA]</scope>
</reference>
<feature type="compositionally biased region" description="Basic and acidic residues" evidence="1">
    <location>
        <begin position="7"/>
        <end position="17"/>
    </location>
</feature>
<gene>
    <name evidence="2" type="ORF">DCAF_LOCUS6763</name>
</gene>
<accession>A0AAV1R9L4</accession>
<feature type="region of interest" description="Disordered" evidence="1">
    <location>
        <begin position="1"/>
        <end position="37"/>
    </location>
</feature>
<dbReference type="Proteomes" id="UP001314170">
    <property type="component" value="Unassembled WGS sequence"/>
</dbReference>
<sequence length="51" mass="5505">YASLAAEAKEGTVDFPRDYNGPFKGNLSQSGPGEGSILHKQNTATIYNEFL</sequence>
<evidence type="ECO:0000313" key="3">
    <source>
        <dbReference type="Proteomes" id="UP001314170"/>
    </source>
</evidence>
<evidence type="ECO:0000256" key="1">
    <source>
        <dbReference type="SAM" id="MobiDB-lite"/>
    </source>
</evidence>
<organism evidence="2 3">
    <name type="scientific">Dovyalis caffra</name>
    <dbReference type="NCBI Taxonomy" id="77055"/>
    <lineage>
        <taxon>Eukaryota</taxon>
        <taxon>Viridiplantae</taxon>
        <taxon>Streptophyta</taxon>
        <taxon>Embryophyta</taxon>
        <taxon>Tracheophyta</taxon>
        <taxon>Spermatophyta</taxon>
        <taxon>Magnoliopsida</taxon>
        <taxon>eudicotyledons</taxon>
        <taxon>Gunneridae</taxon>
        <taxon>Pentapetalae</taxon>
        <taxon>rosids</taxon>
        <taxon>fabids</taxon>
        <taxon>Malpighiales</taxon>
        <taxon>Salicaceae</taxon>
        <taxon>Flacourtieae</taxon>
        <taxon>Dovyalis</taxon>
    </lineage>
</organism>
<proteinExistence type="predicted"/>
<feature type="non-terminal residue" evidence="2">
    <location>
        <position position="51"/>
    </location>
</feature>
<keyword evidence="3" id="KW-1185">Reference proteome</keyword>
<evidence type="ECO:0000313" key="2">
    <source>
        <dbReference type="EMBL" id="CAK7329016.1"/>
    </source>
</evidence>